<dbReference type="PATRIC" id="fig|838561.3.peg.240"/>
<name>W0GKI0_9MOLU</name>
<dbReference type="RefSeq" id="WP_025317027.1">
    <property type="nucleotide sequence ID" value="NZ_CP002082.1"/>
</dbReference>
<keyword evidence="2" id="KW-1185">Reference proteome</keyword>
<protein>
    <submittedName>
        <fullName evidence="1">Uncharacterized protein</fullName>
    </submittedName>
</protein>
<dbReference type="Proteomes" id="UP000019260">
    <property type="component" value="Chromosome"/>
</dbReference>
<dbReference type="KEGG" id="smia:P344_01280"/>
<evidence type="ECO:0000313" key="2">
    <source>
        <dbReference type="Proteomes" id="UP000019260"/>
    </source>
</evidence>
<proteinExistence type="predicted"/>
<accession>W0GKI0</accession>
<evidence type="ECO:0000313" key="1">
    <source>
        <dbReference type="EMBL" id="AHI57621.1"/>
    </source>
</evidence>
<dbReference type="OrthoDB" id="4394at2132"/>
<gene>
    <name evidence="1" type="ORF">P344_01280</name>
</gene>
<reference evidence="1 2" key="1">
    <citation type="submission" date="2013-09" db="EMBL/GenBank/DDBJ databases">
        <title>Complete genome sequence of Spiroplasma mirum suckling mouse cataract agent.</title>
        <authorList>
            <person name="Landry C.A."/>
            <person name="Bastian F.O."/>
            <person name="Thune R.L."/>
        </authorList>
    </citation>
    <scope>NUCLEOTIDE SEQUENCE [LARGE SCALE GENOMIC DNA]</scope>
    <source>
        <strain evidence="1 2">SMCA</strain>
    </source>
</reference>
<sequence>MARWCKKILKDSTTLLEIAMAAAHAKPAQFDEFMHLTDNDRGIKAIELGMQIKLHINLKFSDVNYKLFLSGINQFLTALVNFKGDDTS</sequence>
<dbReference type="HOGENOM" id="CLU_2467457_0_0_14"/>
<dbReference type="EMBL" id="CP006720">
    <property type="protein sequence ID" value="AHI57621.1"/>
    <property type="molecule type" value="Genomic_DNA"/>
</dbReference>
<dbReference type="KEGG" id="smir:SMM_0205"/>
<organism evidence="1 2">
    <name type="scientific">Spiroplasma mirum ATCC 29335</name>
    <dbReference type="NCBI Taxonomy" id="838561"/>
    <lineage>
        <taxon>Bacteria</taxon>
        <taxon>Bacillati</taxon>
        <taxon>Mycoplasmatota</taxon>
        <taxon>Mollicutes</taxon>
        <taxon>Entomoplasmatales</taxon>
        <taxon>Spiroplasmataceae</taxon>
        <taxon>Spiroplasma</taxon>
    </lineage>
</organism>
<dbReference type="AlphaFoldDB" id="W0GKI0"/>